<dbReference type="EMBL" id="CM055759">
    <property type="protein sequence ID" value="KAJ7987554.1"/>
    <property type="molecule type" value="Genomic_DNA"/>
</dbReference>
<organism evidence="1 2">
    <name type="scientific">Dallia pectoralis</name>
    <name type="common">Alaska blackfish</name>
    <dbReference type="NCBI Taxonomy" id="75939"/>
    <lineage>
        <taxon>Eukaryota</taxon>
        <taxon>Metazoa</taxon>
        <taxon>Chordata</taxon>
        <taxon>Craniata</taxon>
        <taxon>Vertebrata</taxon>
        <taxon>Euteleostomi</taxon>
        <taxon>Actinopterygii</taxon>
        <taxon>Neopterygii</taxon>
        <taxon>Teleostei</taxon>
        <taxon>Protacanthopterygii</taxon>
        <taxon>Esociformes</taxon>
        <taxon>Umbridae</taxon>
        <taxon>Dallia</taxon>
    </lineage>
</organism>
<protein>
    <submittedName>
        <fullName evidence="1">Uncharacterized protein</fullName>
    </submittedName>
</protein>
<reference evidence="1" key="1">
    <citation type="submission" date="2021-05" db="EMBL/GenBank/DDBJ databases">
        <authorList>
            <person name="Pan Q."/>
            <person name="Jouanno E."/>
            <person name="Zahm M."/>
            <person name="Klopp C."/>
            <person name="Cabau C."/>
            <person name="Louis A."/>
            <person name="Berthelot C."/>
            <person name="Parey E."/>
            <person name="Roest Crollius H."/>
            <person name="Montfort J."/>
            <person name="Robinson-Rechavi M."/>
            <person name="Bouchez O."/>
            <person name="Lampietro C."/>
            <person name="Lopez Roques C."/>
            <person name="Donnadieu C."/>
            <person name="Postlethwait J."/>
            <person name="Bobe J."/>
            <person name="Dillon D."/>
            <person name="Chandos A."/>
            <person name="von Hippel F."/>
            <person name="Guiguen Y."/>
        </authorList>
    </citation>
    <scope>NUCLEOTIDE SEQUENCE</scope>
    <source>
        <strain evidence="1">YG-Jan2019</strain>
    </source>
</reference>
<evidence type="ECO:0000313" key="1">
    <source>
        <dbReference type="EMBL" id="KAJ7987554.1"/>
    </source>
</evidence>
<gene>
    <name evidence="1" type="ORF">DPEC_G00327690</name>
</gene>
<name>A0ACC2F885_DALPE</name>
<proteinExistence type="predicted"/>
<keyword evidence="2" id="KW-1185">Reference proteome</keyword>
<dbReference type="Proteomes" id="UP001157502">
    <property type="component" value="Chromosome 32"/>
</dbReference>
<comment type="caution">
    <text evidence="1">The sequence shown here is derived from an EMBL/GenBank/DDBJ whole genome shotgun (WGS) entry which is preliminary data.</text>
</comment>
<sequence>MLILRANANTPNVAKTTGAETLRPQVERPIASTSAWSETDILRVVAIAGKGGPGFMATALDLLTEAGHQGWSTWTASPDVQRVFQSHPLTPCQPPQA</sequence>
<accession>A0ACC2F885</accession>
<evidence type="ECO:0000313" key="2">
    <source>
        <dbReference type="Proteomes" id="UP001157502"/>
    </source>
</evidence>